<dbReference type="AlphaFoldDB" id="A0A139A8S5"/>
<dbReference type="OrthoDB" id="2123171at2759"/>
<name>A0A139A8S5_GONPJ</name>
<protein>
    <submittedName>
        <fullName evidence="1">Uncharacterized protein</fullName>
    </submittedName>
</protein>
<gene>
    <name evidence="1" type="ORF">M427DRAFT_45887</name>
</gene>
<evidence type="ECO:0000313" key="1">
    <source>
        <dbReference type="EMBL" id="KXS13127.1"/>
    </source>
</evidence>
<proteinExistence type="predicted"/>
<reference evidence="1 2" key="1">
    <citation type="journal article" date="2015" name="Genome Biol. Evol.">
        <title>Phylogenomic analyses indicate that early fungi evolved digesting cell walls of algal ancestors of land plants.</title>
        <authorList>
            <person name="Chang Y."/>
            <person name="Wang S."/>
            <person name="Sekimoto S."/>
            <person name="Aerts A.L."/>
            <person name="Choi C."/>
            <person name="Clum A."/>
            <person name="LaButti K.M."/>
            <person name="Lindquist E.A."/>
            <person name="Yee Ngan C."/>
            <person name="Ohm R.A."/>
            <person name="Salamov A.A."/>
            <person name="Grigoriev I.V."/>
            <person name="Spatafora J.W."/>
            <person name="Berbee M.L."/>
        </authorList>
    </citation>
    <scope>NUCLEOTIDE SEQUENCE [LARGE SCALE GENOMIC DNA]</scope>
    <source>
        <strain evidence="1 2">JEL478</strain>
    </source>
</reference>
<organism evidence="1 2">
    <name type="scientific">Gonapodya prolifera (strain JEL478)</name>
    <name type="common">Monoblepharis prolifera</name>
    <dbReference type="NCBI Taxonomy" id="1344416"/>
    <lineage>
        <taxon>Eukaryota</taxon>
        <taxon>Fungi</taxon>
        <taxon>Fungi incertae sedis</taxon>
        <taxon>Chytridiomycota</taxon>
        <taxon>Chytridiomycota incertae sedis</taxon>
        <taxon>Monoblepharidomycetes</taxon>
        <taxon>Monoblepharidales</taxon>
        <taxon>Gonapodyaceae</taxon>
        <taxon>Gonapodya</taxon>
    </lineage>
</organism>
<dbReference type="EMBL" id="KQ965781">
    <property type="protein sequence ID" value="KXS13127.1"/>
    <property type="molecule type" value="Genomic_DNA"/>
</dbReference>
<dbReference type="Proteomes" id="UP000070544">
    <property type="component" value="Unassembled WGS sequence"/>
</dbReference>
<sequence>MMFLTAADTVPDANEGIANYPNKMCQIYSTLDFAICMHFHSTVLSIVTTTPFMTLHTTWKVSQLLQDTGFTDRGYALPLDPVTLAPVDLDVDCAMSMYAALSAVDRDSFNAQCANLSANKAPVANAYVSTLTKILTDLPKRRQGAGYVSSAERRRRIVMAAHAIGRAYVRLAEKLPNQEMARETLPSDFDTVWDALLKGLRWVVDSWSLVRRTSEGTVDPVAESVVTDSALRMLPLIDLWYSSANSYMGIHRSGWAYALSGLNALLAYGDNALIVDTNSDSTFLWANLLKLRRALEEHGYGRVPVKVLTHPTETPTQTAMFTPLRFFNNPTRALLQVGAWLRDAYGIYDVSLPLQNKSVMPTRTVVQKAALKGLDMNGVYAQSNIFGAIEDGIANHPVYGTGHEDTNFPQHIGDKTLSLCRDTMCRDSSMCRDMAFGHKYVRGLLQSIRKRLPAIEEALGEGYPLLYDSLEEVPYLLQTPQHVLNASTYLSTLDKSIYGIEAFVSGFASVLSSI</sequence>
<accession>A0A139A8S5</accession>
<keyword evidence="2" id="KW-1185">Reference proteome</keyword>
<evidence type="ECO:0000313" key="2">
    <source>
        <dbReference type="Proteomes" id="UP000070544"/>
    </source>
</evidence>